<protein>
    <submittedName>
        <fullName evidence="1">Uncharacterized protein</fullName>
    </submittedName>
</protein>
<dbReference type="EMBL" id="BJCC01000001">
    <property type="protein sequence ID" value="GCF92148.1"/>
    <property type="molecule type" value="Genomic_DNA"/>
</dbReference>
<comment type="caution">
    <text evidence="1">The sequence shown here is derived from an EMBL/GenBank/DDBJ whole genome shotgun (WGS) entry which is preliminary data.</text>
</comment>
<keyword evidence="2" id="KW-1185">Reference proteome</keyword>
<evidence type="ECO:0000313" key="1">
    <source>
        <dbReference type="EMBL" id="GCF92148.1"/>
    </source>
</evidence>
<accession>A0A4P5P888</accession>
<name>A0A4P5P888_9ENTE</name>
<dbReference type="Proteomes" id="UP000290567">
    <property type="component" value="Unassembled WGS sequence"/>
</dbReference>
<evidence type="ECO:0000313" key="2">
    <source>
        <dbReference type="Proteomes" id="UP000290567"/>
    </source>
</evidence>
<proteinExistence type="predicted"/>
<sequence length="81" mass="9657">MNLKKVTSKETFQKNFKNTKIYDILLSSTYEVFLEYALERATFEEYSVLEFPYFSISLLEKACELDLNVELQNDKWLVSKK</sequence>
<dbReference type="AlphaFoldDB" id="A0A4P5P888"/>
<dbReference type="RefSeq" id="WP_146620669.1">
    <property type="nucleotide sequence ID" value="NZ_BJCC01000001.1"/>
</dbReference>
<gene>
    <name evidence="1" type="ORF">NRIC_00390</name>
</gene>
<reference evidence="2" key="1">
    <citation type="submission" date="2019-02" db="EMBL/GenBank/DDBJ databases">
        <title>Draft genome sequence of Enterococcus sp. Gos25-1.</title>
        <authorList>
            <person name="Tanaka N."/>
            <person name="Shiwa Y."/>
            <person name="Fujita N."/>
        </authorList>
    </citation>
    <scope>NUCLEOTIDE SEQUENCE [LARGE SCALE GENOMIC DNA]</scope>
    <source>
        <strain evidence="2">Gos25-1</strain>
    </source>
</reference>
<organism evidence="1 2">
    <name type="scientific">Enterococcus florum</name>
    <dbReference type="NCBI Taxonomy" id="2480627"/>
    <lineage>
        <taxon>Bacteria</taxon>
        <taxon>Bacillati</taxon>
        <taxon>Bacillota</taxon>
        <taxon>Bacilli</taxon>
        <taxon>Lactobacillales</taxon>
        <taxon>Enterococcaceae</taxon>
        <taxon>Enterococcus</taxon>
    </lineage>
</organism>